<comment type="similarity">
    <text evidence="1 4">Belongs to the polypeptide deformylase family.</text>
</comment>
<dbReference type="NCBIfam" id="TIGR00079">
    <property type="entry name" value="pept_deformyl"/>
    <property type="match status" value="1"/>
</dbReference>
<feature type="binding site" evidence="4">
    <location>
        <position position="140"/>
    </location>
    <ligand>
        <name>Fe cation</name>
        <dbReference type="ChEBI" id="CHEBI:24875"/>
    </ligand>
</feature>
<evidence type="ECO:0000313" key="5">
    <source>
        <dbReference type="EMBL" id="PPK85586.1"/>
    </source>
</evidence>
<dbReference type="AlphaFoldDB" id="A0A2S6I330"/>
<feature type="binding site" evidence="4">
    <location>
        <position position="144"/>
    </location>
    <ligand>
        <name>Fe cation</name>
        <dbReference type="ChEBI" id="CHEBI:24875"/>
    </ligand>
</feature>
<dbReference type="InterPro" id="IPR023635">
    <property type="entry name" value="Peptide_deformylase"/>
</dbReference>
<dbReference type="EMBL" id="PTJC01000006">
    <property type="protein sequence ID" value="PPK85586.1"/>
    <property type="molecule type" value="Genomic_DNA"/>
</dbReference>
<reference evidence="5 6" key="1">
    <citation type="submission" date="2018-02" db="EMBL/GenBank/DDBJ databases">
        <title>Genomic Encyclopedia of Archaeal and Bacterial Type Strains, Phase II (KMG-II): from individual species to whole genera.</title>
        <authorList>
            <person name="Goeker M."/>
        </authorList>
    </citation>
    <scope>NUCLEOTIDE SEQUENCE [LARGE SCALE GENOMIC DNA]</scope>
    <source>
        <strain evidence="5 6">DSM 29526</strain>
    </source>
</reference>
<dbReference type="CDD" id="cd00487">
    <property type="entry name" value="Pep_deformylase"/>
    <property type="match status" value="1"/>
</dbReference>
<dbReference type="RefSeq" id="WP_104420079.1">
    <property type="nucleotide sequence ID" value="NZ_PTJC01000006.1"/>
</dbReference>
<evidence type="ECO:0000313" key="6">
    <source>
        <dbReference type="Proteomes" id="UP000237662"/>
    </source>
</evidence>
<dbReference type="GO" id="GO:0046872">
    <property type="term" value="F:metal ion binding"/>
    <property type="evidence" value="ECO:0007669"/>
    <property type="project" value="UniProtKB-KW"/>
</dbReference>
<evidence type="ECO:0000256" key="4">
    <source>
        <dbReference type="HAMAP-Rule" id="MF_00163"/>
    </source>
</evidence>
<dbReference type="PRINTS" id="PR01576">
    <property type="entry name" value="PDEFORMYLASE"/>
</dbReference>
<dbReference type="PANTHER" id="PTHR10458:SF22">
    <property type="entry name" value="PEPTIDE DEFORMYLASE"/>
    <property type="match status" value="1"/>
</dbReference>
<comment type="catalytic activity">
    <reaction evidence="4">
        <text>N-terminal N-formyl-L-methionyl-[peptide] + H2O = N-terminal L-methionyl-[peptide] + formate</text>
        <dbReference type="Rhea" id="RHEA:24420"/>
        <dbReference type="Rhea" id="RHEA-COMP:10639"/>
        <dbReference type="Rhea" id="RHEA-COMP:10640"/>
        <dbReference type="ChEBI" id="CHEBI:15377"/>
        <dbReference type="ChEBI" id="CHEBI:15740"/>
        <dbReference type="ChEBI" id="CHEBI:49298"/>
        <dbReference type="ChEBI" id="CHEBI:64731"/>
        <dbReference type="EC" id="3.5.1.88"/>
    </reaction>
</comment>
<keyword evidence="4" id="KW-0648">Protein biosynthesis</keyword>
<name>A0A2S6I330_9BACT</name>
<gene>
    <name evidence="4" type="primary">def</name>
    <name evidence="5" type="ORF">CLV84_2487</name>
</gene>
<dbReference type="PANTHER" id="PTHR10458">
    <property type="entry name" value="PEPTIDE DEFORMYLASE"/>
    <property type="match status" value="1"/>
</dbReference>
<comment type="caution">
    <text evidence="5">The sequence shown here is derived from an EMBL/GenBank/DDBJ whole genome shotgun (WGS) entry which is preliminary data.</text>
</comment>
<comment type="cofactor">
    <cofactor evidence="4">
        <name>Fe(2+)</name>
        <dbReference type="ChEBI" id="CHEBI:29033"/>
    </cofactor>
    <text evidence="4">Binds 1 Fe(2+) ion.</text>
</comment>
<keyword evidence="4" id="KW-0408">Iron</keyword>
<dbReference type="OrthoDB" id="9784988at2"/>
<dbReference type="PIRSF" id="PIRSF004749">
    <property type="entry name" value="Pep_def"/>
    <property type="match status" value="1"/>
</dbReference>
<dbReference type="Proteomes" id="UP000237662">
    <property type="component" value="Unassembled WGS sequence"/>
</dbReference>
<keyword evidence="6" id="KW-1185">Reference proteome</keyword>
<keyword evidence="3 4" id="KW-0378">Hydrolase</keyword>
<feature type="active site" evidence="4">
    <location>
        <position position="141"/>
    </location>
</feature>
<keyword evidence="2 4" id="KW-0479">Metal-binding</keyword>
<evidence type="ECO:0000256" key="1">
    <source>
        <dbReference type="ARBA" id="ARBA00010759"/>
    </source>
</evidence>
<dbReference type="GO" id="GO:0006412">
    <property type="term" value="P:translation"/>
    <property type="evidence" value="ECO:0007669"/>
    <property type="project" value="UniProtKB-UniRule"/>
</dbReference>
<dbReference type="EC" id="3.5.1.88" evidence="4"/>
<protein>
    <recommendedName>
        <fullName evidence="4">Peptide deformylase</fullName>
        <shortName evidence="4">PDF</shortName>
        <ecNumber evidence="4">3.5.1.88</ecNumber>
    </recommendedName>
    <alternativeName>
        <fullName evidence="4">Polypeptide deformylase</fullName>
    </alternativeName>
</protein>
<dbReference type="InterPro" id="IPR036821">
    <property type="entry name" value="Peptide_deformylase_sf"/>
</dbReference>
<dbReference type="NCBIfam" id="NF001159">
    <property type="entry name" value="PRK00150.1-3"/>
    <property type="match status" value="1"/>
</dbReference>
<accession>A0A2S6I330</accession>
<dbReference type="GO" id="GO:0042586">
    <property type="term" value="F:peptide deformylase activity"/>
    <property type="evidence" value="ECO:0007669"/>
    <property type="project" value="UniProtKB-UniRule"/>
</dbReference>
<feature type="binding site" evidence="4">
    <location>
        <position position="98"/>
    </location>
    <ligand>
        <name>Fe cation</name>
        <dbReference type="ChEBI" id="CHEBI:24875"/>
    </ligand>
</feature>
<organism evidence="5 6">
    <name type="scientific">Neolewinella xylanilytica</name>
    <dbReference type="NCBI Taxonomy" id="1514080"/>
    <lineage>
        <taxon>Bacteria</taxon>
        <taxon>Pseudomonadati</taxon>
        <taxon>Bacteroidota</taxon>
        <taxon>Saprospiria</taxon>
        <taxon>Saprospirales</taxon>
        <taxon>Lewinellaceae</taxon>
        <taxon>Neolewinella</taxon>
    </lineage>
</organism>
<dbReference type="Gene3D" id="3.90.45.10">
    <property type="entry name" value="Peptide deformylase"/>
    <property type="match status" value="1"/>
</dbReference>
<sequence length="185" mass="20852">MILPIYAYGQPVLKQVAEPIDKDYPGLEQLIADMWETMEEANGVGLAAPQIGKSIRLFVVDSAPMQAEGEADKGIRSVFINAEIIEEAGADCSYSEGCLSIPDVSGDVDRPEEITITYQDESFQQHTRTFTGMNARVIQHEYDHIDGILFTELLSPLKKRMVKRRLAKIRKGDIELKYRMKFIRG</sequence>
<proteinExistence type="inferred from homology"/>
<dbReference type="Pfam" id="PF01327">
    <property type="entry name" value="Pep_deformylase"/>
    <property type="match status" value="1"/>
</dbReference>
<evidence type="ECO:0000256" key="3">
    <source>
        <dbReference type="ARBA" id="ARBA00022801"/>
    </source>
</evidence>
<comment type="function">
    <text evidence="4">Removes the formyl group from the N-terminal Met of newly synthesized proteins. Requires at least a dipeptide for an efficient rate of reaction. N-terminal L-methionine is a prerequisite for activity but the enzyme has broad specificity at other positions.</text>
</comment>
<evidence type="ECO:0000256" key="2">
    <source>
        <dbReference type="ARBA" id="ARBA00022723"/>
    </source>
</evidence>
<dbReference type="SUPFAM" id="SSF56420">
    <property type="entry name" value="Peptide deformylase"/>
    <property type="match status" value="1"/>
</dbReference>
<dbReference type="HAMAP" id="MF_00163">
    <property type="entry name" value="Pep_deformylase"/>
    <property type="match status" value="1"/>
</dbReference>